<evidence type="ECO:0000259" key="2">
    <source>
        <dbReference type="Pfam" id="PF01648"/>
    </source>
</evidence>
<gene>
    <name evidence="3" type="ORF">ML462_08015</name>
</gene>
<proteinExistence type="predicted"/>
<dbReference type="Pfam" id="PF01648">
    <property type="entry name" value="ACPS"/>
    <property type="match status" value="1"/>
</dbReference>
<feature type="domain" description="4'-phosphopantetheinyl transferase" evidence="2">
    <location>
        <begin position="2"/>
        <end position="65"/>
    </location>
</feature>
<accession>A0A9X2A907</accession>
<protein>
    <submittedName>
        <fullName evidence="3">4'-phosphopantetheinyl transferase superfamily protein</fullName>
    </submittedName>
</protein>
<evidence type="ECO:0000256" key="1">
    <source>
        <dbReference type="ARBA" id="ARBA00022679"/>
    </source>
</evidence>
<sequence>MIGNDIIDLSIARLENKTNNPRYCKKVFTGKERDIIEAESDKEKMLWTLWAMKETAYKAHQRRFNLARKINPLDYECDSESIVNIGEWKYKVEVDRNEHYIHCSTTQDNLQSYIYPSLEFLFENFLTDLREQNIFRHDEIGVVKNRYGIPSILDKTNSETIPFSLSHHGKFTAIVIPLINC</sequence>
<dbReference type="InterPro" id="IPR037143">
    <property type="entry name" value="4-PPantetheinyl_Trfase_dom_sf"/>
</dbReference>
<evidence type="ECO:0000313" key="3">
    <source>
        <dbReference type="EMBL" id="MCH4823119.1"/>
    </source>
</evidence>
<keyword evidence="4" id="KW-1185">Reference proteome</keyword>
<dbReference type="InterPro" id="IPR008278">
    <property type="entry name" value="4-PPantetheinyl_Trfase_dom"/>
</dbReference>
<dbReference type="SUPFAM" id="SSF56214">
    <property type="entry name" value="4'-phosphopantetheinyl transferase"/>
    <property type="match status" value="1"/>
</dbReference>
<evidence type="ECO:0000313" key="4">
    <source>
        <dbReference type="Proteomes" id="UP001139226"/>
    </source>
</evidence>
<dbReference type="RefSeq" id="WP_240713287.1">
    <property type="nucleotide sequence ID" value="NZ_JAKVTV010000002.1"/>
</dbReference>
<dbReference type="Proteomes" id="UP001139226">
    <property type="component" value="Unassembled WGS sequence"/>
</dbReference>
<reference evidence="3" key="1">
    <citation type="submission" date="2022-03" db="EMBL/GenBank/DDBJ databases">
        <title>Gramella crocea sp. nov., isolated from activated sludge of a seafood processing plant.</title>
        <authorList>
            <person name="Zhang X."/>
        </authorList>
    </citation>
    <scope>NUCLEOTIDE SEQUENCE</scope>
    <source>
        <strain evidence="3">YJ019</strain>
    </source>
</reference>
<dbReference type="AlphaFoldDB" id="A0A9X2A907"/>
<dbReference type="GO" id="GO:0000287">
    <property type="term" value="F:magnesium ion binding"/>
    <property type="evidence" value="ECO:0007669"/>
    <property type="project" value="InterPro"/>
</dbReference>
<dbReference type="GO" id="GO:0008897">
    <property type="term" value="F:holo-[acyl-carrier-protein] synthase activity"/>
    <property type="evidence" value="ECO:0007669"/>
    <property type="project" value="InterPro"/>
</dbReference>
<organism evidence="3 4">
    <name type="scientific">Christiangramia lutea</name>
    <dbReference type="NCBI Taxonomy" id="1607951"/>
    <lineage>
        <taxon>Bacteria</taxon>
        <taxon>Pseudomonadati</taxon>
        <taxon>Bacteroidota</taxon>
        <taxon>Flavobacteriia</taxon>
        <taxon>Flavobacteriales</taxon>
        <taxon>Flavobacteriaceae</taxon>
        <taxon>Christiangramia</taxon>
    </lineage>
</organism>
<keyword evidence="1 3" id="KW-0808">Transferase</keyword>
<comment type="caution">
    <text evidence="3">The sequence shown here is derived from an EMBL/GenBank/DDBJ whole genome shotgun (WGS) entry which is preliminary data.</text>
</comment>
<dbReference type="Gene3D" id="3.90.470.20">
    <property type="entry name" value="4'-phosphopantetheinyl transferase domain"/>
    <property type="match status" value="1"/>
</dbReference>
<dbReference type="EMBL" id="JAKVTV010000002">
    <property type="protein sequence ID" value="MCH4823119.1"/>
    <property type="molecule type" value="Genomic_DNA"/>
</dbReference>
<name>A0A9X2A907_9FLAO</name>